<proteinExistence type="predicted"/>
<dbReference type="PANTHER" id="PTHR23235:SF142">
    <property type="entry name" value="ZINC FINGER PROTEIN 384"/>
    <property type="match status" value="1"/>
</dbReference>
<dbReference type="EMBL" id="KQ415893">
    <property type="protein sequence ID" value="KOF99806.1"/>
    <property type="molecule type" value="Genomic_DNA"/>
</dbReference>
<keyword evidence="5" id="KW-0539">Nucleus</keyword>
<evidence type="ECO:0000256" key="1">
    <source>
        <dbReference type="ARBA" id="ARBA00022723"/>
    </source>
</evidence>
<dbReference type="Pfam" id="PF00096">
    <property type="entry name" value="zf-C2H2"/>
    <property type="match status" value="1"/>
</dbReference>
<accession>A0A0L8IEC6</accession>
<dbReference type="GO" id="GO:0000981">
    <property type="term" value="F:DNA-binding transcription factor activity, RNA polymerase II-specific"/>
    <property type="evidence" value="ECO:0007669"/>
    <property type="project" value="TreeGrafter"/>
</dbReference>
<feature type="domain" description="C2H2-type" evidence="7">
    <location>
        <begin position="35"/>
        <end position="56"/>
    </location>
</feature>
<evidence type="ECO:0000256" key="2">
    <source>
        <dbReference type="ARBA" id="ARBA00022737"/>
    </source>
</evidence>
<evidence type="ECO:0000256" key="5">
    <source>
        <dbReference type="ARBA" id="ARBA00023242"/>
    </source>
</evidence>
<keyword evidence="4" id="KW-0862">Zinc</keyword>
<evidence type="ECO:0000256" key="6">
    <source>
        <dbReference type="PROSITE-ProRule" id="PRU00042"/>
    </source>
</evidence>
<keyword evidence="3 6" id="KW-0863">Zinc-finger</keyword>
<feature type="domain" description="C2H2-type" evidence="7">
    <location>
        <begin position="7"/>
        <end position="34"/>
    </location>
</feature>
<evidence type="ECO:0000256" key="3">
    <source>
        <dbReference type="ARBA" id="ARBA00022771"/>
    </source>
</evidence>
<evidence type="ECO:0000256" key="4">
    <source>
        <dbReference type="ARBA" id="ARBA00022833"/>
    </source>
</evidence>
<evidence type="ECO:0000313" key="8">
    <source>
        <dbReference type="EMBL" id="KOF99806.1"/>
    </source>
</evidence>
<dbReference type="SUPFAM" id="SSF57667">
    <property type="entry name" value="beta-beta-alpha zinc fingers"/>
    <property type="match status" value="1"/>
</dbReference>
<name>A0A0L8IEC6_OCTBM</name>
<dbReference type="AlphaFoldDB" id="A0A0L8IEC6"/>
<keyword evidence="1" id="KW-0479">Metal-binding</keyword>
<dbReference type="InterPro" id="IPR013087">
    <property type="entry name" value="Znf_C2H2_type"/>
</dbReference>
<dbReference type="Gene3D" id="3.30.160.60">
    <property type="entry name" value="Classic Zinc Finger"/>
    <property type="match status" value="2"/>
</dbReference>
<evidence type="ECO:0000259" key="7">
    <source>
        <dbReference type="PROSITE" id="PS50157"/>
    </source>
</evidence>
<dbReference type="GO" id="GO:0000978">
    <property type="term" value="F:RNA polymerase II cis-regulatory region sequence-specific DNA binding"/>
    <property type="evidence" value="ECO:0007669"/>
    <property type="project" value="TreeGrafter"/>
</dbReference>
<dbReference type="FunFam" id="3.30.160.60:FF:000624">
    <property type="entry name" value="zinc finger protein 697"/>
    <property type="match status" value="1"/>
</dbReference>
<keyword evidence="2" id="KW-0677">Repeat</keyword>
<organism evidence="8">
    <name type="scientific">Octopus bimaculoides</name>
    <name type="common">California two-spotted octopus</name>
    <dbReference type="NCBI Taxonomy" id="37653"/>
    <lineage>
        <taxon>Eukaryota</taxon>
        <taxon>Metazoa</taxon>
        <taxon>Spiralia</taxon>
        <taxon>Lophotrochozoa</taxon>
        <taxon>Mollusca</taxon>
        <taxon>Cephalopoda</taxon>
        <taxon>Coleoidea</taxon>
        <taxon>Octopodiformes</taxon>
        <taxon>Octopoda</taxon>
        <taxon>Incirrata</taxon>
        <taxon>Octopodidae</taxon>
        <taxon>Octopus</taxon>
    </lineage>
</organism>
<dbReference type="PANTHER" id="PTHR23235">
    <property type="entry name" value="KRUEPPEL-LIKE TRANSCRIPTION FACTOR"/>
    <property type="match status" value="1"/>
</dbReference>
<gene>
    <name evidence="8" type="ORF">OCBIM_22011833mg</name>
</gene>
<sequence length="64" mass="7523">MSPLINRYSTYCGKSLSESSESTRHKRIHKEEKRYQCDICGKSFSESNRFDSHKHIIKNLVFLA</sequence>
<dbReference type="InterPro" id="IPR036236">
    <property type="entry name" value="Znf_C2H2_sf"/>
</dbReference>
<dbReference type="PROSITE" id="PS50157">
    <property type="entry name" value="ZINC_FINGER_C2H2_2"/>
    <property type="match status" value="2"/>
</dbReference>
<dbReference type="GO" id="GO:0008270">
    <property type="term" value="F:zinc ion binding"/>
    <property type="evidence" value="ECO:0007669"/>
    <property type="project" value="UniProtKB-KW"/>
</dbReference>
<protein>
    <recommendedName>
        <fullName evidence="7">C2H2-type domain-containing protein</fullName>
    </recommendedName>
</protein>
<reference evidence="8" key="1">
    <citation type="submission" date="2015-07" db="EMBL/GenBank/DDBJ databases">
        <title>MeaNS - Measles Nucleotide Surveillance Program.</title>
        <authorList>
            <person name="Tran T."/>
            <person name="Druce J."/>
        </authorList>
    </citation>
    <scope>NUCLEOTIDE SEQUENCE</scope>
    <source>
        <strain evidence="8">UCB-OBI-ISO-001</strain>
        <tissue evidence="8">Gonad</tissue>
    </source>
</reference>